<evidence type="ECO:0000256" key="3">
    <source>
        <dbReference type="ARBA" id="ARBA00004556"/>
    </source>
</evidence>
<feature type="compositionally biased region" description="Acidic residues" evidence="15">
    <location>
        <begin position="1240"/>
        <end position="1250"/>
    </location>
</feature>
<dbReference type="InterPro" id="IPR005176">
    <property type="entry name" value="PONY_dom"/>
</dbReference>
<evidence type="ECO:0000256" key="5">
    <source>
        <dbReference type="ARBA" id="ARBA00022475"/>
    </source>
</evidence>
<keyword evidence="5" id="KW-1003">Cell membrane</keyword>
<dbReference type="InterPro" id="IPR027859">
    <property type="entry name" value="KATNIP_dom"/>
</dbReference>
<dbReference type="Pfam" id="PF14652">
    <property type="entry name" value="DUF4457"/>
    <property type="match status" value="4"/>
</dbReference>
<evidence type="ECO:0000256" key="2">
    <source>
        <dbReference type="ARBA" id="ARBA00004236"/>
    </source>
</evidence>
<feature type="compositionally biased region" description="Basic and acidic residues" evidence="15">
    <location>
        <begin position="2159"/>
        <end position="2202"/>
    </location>
</feature>
<dbReference type="FunFam" id="1.10.238.10:FF:000126">
    <property type="entry name" value="DCN1-like protein"/>
    <property type="match status" value="1"/>
</dbReference>
<feature type="compositionally biased region" description="Basic and acidic residues" evidence="15">
    <location>
        <begin position="588"/>
        <end position="598"/>
    </location>
</feature>
<evidence type="ECO:0000313" key="18">
    <source>
        <dbReference type="Proteomes" id="UP000289886"/>
    </source>
</evidence>
<feature type="compositionally biased region" description="Acidic residues" evidence="15">
    <location>
        <begin position="477"/>
        <end position="498"/>
    </location>
</feature>
<feature type="compositionally biased region" description="Basic residues" evidence="15">
    <location>
        <begin position="2095"/>
        <end position="2144"/>
    </location>
</feature>
<evidence type="ECO:0000256" key="6">
    <source>
        <dbReference type="ARBA" id="ARBA00022490"/>
    </source>
</evidence>
<sequence>MGQCVTKCKNPSSSLGSKSGDKEPGVKSQGKKSHKEELSPGKASGDLLANGTKKMEVIEATQLPAPSGDTRKEELVSNGDEFSVHRIEELFKRYKDEQEDEILEEGMESFCDDLCVDPAEFRVLVLAWKFQAATMCKFTRKEFVEGCKAIKADSLEGIHKRFPFLLVEAKMEDKFKDLYRFTFQFGLDSDEGQRSLHREIAIALWRLVFTQNTPSILEQWLDFLTENPSGVKGISRDTWNMFLNFSQVIGTDLSNYSEDEAWPSLFDTFVEWELERRKKMFSLTSRILKKMKTKDPKQIELECLEQGFSLYVNGANADLKSKPRRLSPQPSTATALRATQTAGVSGRCVFSLEELQDLDDALKRRTRTAPGKVQRKGWSQNSVHIKTEKGPRIRIGPNPDYSDDFDACDSVSMEKSIIDSPRRDSRENSRASSATKLNRNDSDRNDKVLLNVDDVKVLRRSLEGSVSLTRSSRDSTGEESDGFEEDSVEEQIEVDESTESLQDLQLDSKETSRENRGKSQKDQKRQQCALEPGDVIVLDFGPSPKNTKQERALAAKRKDNIETYIPTKPMMVKSKSSDRPPSSSTCRDLSRPGSRVERPLSAARRPLFEEKDPEESASAVIEAVQRENKPIQKEMRPMPADKAVTEKLLMSSSAPVLNGSIPSTSSETVGESEVTKAMERIRLLERSQQKKLLKALERIDIDSSLDSQENEKSSDPTEKAQAQKGAEVTGAVYVTMEILSNWGNCGRVGLTEVQFFSLKNHKLYVSPHDIDIRNADYPGDLGALTNGKTKTTKERQMWTCSFHPPVQLYFIIRNPERSQDLGISKIKIWNYNRSLNSTLLHNVVLLCFVVFIKTTEKQSFPNSLAVVLLDDKDLDIGARHVRVYLDGILMFDGELEKGCGNQVFDYSTTIDLSPTKQEAVSSPVSRGSSDNSKDWSSGRPSQECASVSCSFSVDEDEIGKMLKGKSDSGGLMEDLKMPSVSAAKLERQTQSDSSETSQDSHLDEELTMKQQLEKLTGKKIAEPTFFRTPSWLQPINKGSQERTECGKERPPWLSKDQNEDLKRTSVCELPELTSNLVKAHKSTMSKTERNLDGGLSLPTAGYRTDSLDLDFFGKAAEKDCYTTSLLEDFIQKPDRPVSGRRSAMRNFMQQELLHTNGTQGLPRIDDQSKRQRTSRAKWRSEQDDSLLESWNSLLKFNQSQRGRISNMDFEGDIFDEFRRQRLEASVPEVPKPQRQALVQEEPEEDPLSEADKDDEFEIPVLPHGQHLVINILSTWGDRHYVGMNGMEMFSSTGEPIQVARIQADPPDINILPAYGRDPRVVSNLIDSVNMTQDDMHLWLAPFTPGRSHVIYIDFETPRQVAMIRIWNYNKSRIHSFRGVREVEMLLDGKCIFKGEIAKASGTLSGDLEQFGDTILFTTDDDILEAMSHYDNTFDGDLDSSQGLIYEEELNRPRTADGEGEERPFTQAGFRAEDHQLHEQQPTSIHLPEVSNQVPGTYTGKCLKLNLTSTWGDSHYLGLTGFEVVGRDGQALPLSMSIIDASPRDLNELPEYSEDSRTLDKLIDGSNVTMEDEHMWLIPFTHGKDHILTVSFEKPETIAGLRFWNYNKSPEDTYRGLKLVHVTLDGFCISPPEGFLIRKGPGNCHFDYAQEILFSDFLQPSSRLKSKQQLSGNSKNVEQASMDYEAPLMPCGFSQPDIAAYPDSVNALDSVTGDVRTPDKLIDGVNNTQDGRHAWLAPVVLGLVNRVYVIFDQPTTVSMIKLWNYSKTPQRGVKEFGLLVDDLLVYNGILDMVSHVSRGILPTCDPVVPYHTILFTDDEMIALRERKTVISNYVEDQDVRLTNENQVIHHNKNKQTADPGDETRQRVKFTDDRVCKSHLLDCCPHDILAGTRMDLGDCSKIHDLALRADYEIASKDRDLFFELDAVDHLESFIADCDRRTELAKKRLAETQEEISAEVAAKAEKVHELNEEIGKLLAKAEQLGAEGNVDEAQKVLQEVEKVRSRKREAEEEYRNSMPASSFQQQKLRVCEVCSAYLGLHDNDRRLADHFGGKLHLGFIQIREKLEQLKKTVSEKQEKRNQERLKRREEREREEKMKRRSRSRERRRRRSRSSSRERRRSRTRSRDRERKRRHRSRSRSKGRRRSPRDRSRDRSSKHKSSRDRSSRDRSRDRDRKEKSSSERRQESMNGKSESRRSEEREAGEI</sequence>
<feature type="region of interest" description="Disordered" evidence="15">
    <location>
        <begin position="915"/>
        <end position="948"/>
    </location>
</feature>
<feature type="region of interest" description="Disordered" evidence="15">
    <location>
        <begin position="983"/>
        <end position="1004"/>
    </location>
</feature>
<keyword evidence="7" id="KW-0519">Myristate</keyword>
<feature type="region of interest" description="Disordered" evidence="15">
    <location>
        <begin position="704"/>
        <end position="726"/>
    </location>
</feature>
<name>A0A662YTR2_ACIRT</name>
<keyword evidence="6" id="KW-0963">Cytoplasm</keyword>
<evidence type="ECO:0000256" key="1">
    <source>
        <dbReference type="ARBA" id="ARBA00004123"/>
    </source>
</evidence>
<feature type="compositionally biased region" description="Basic and acidic residues" evidence="15">
    <location>
        <begin position="547"/>
        <end position="561"/>
    </location>
</feature>
<dbReference type="Gene3D" id="1.10.238.200">
    <property type="entry name" value="Cullin, PONY binding domain"/>
    <property type="match status" value="1"/>
</dbReference>
<feature type="region of interest" description="Disordered" evidence="15">
    <location>
        <begin position="2069"/>
        <end position="2202"/>
    </location>
</feature>
<feature type="domain" description="DCUN1" evidence="16">
    <location>
        <begin position="82"/>
        <end position="274"/>
    </location>
</feature>
<dbReference type="Pfam" id="PF03556">
    <property type="entry name" value="Cullin_binding"/>
    <property type="match status" value="1"/>
</dbReference>
<evidence type="ECO:0000256" key="13">
    <source>
        <dbReference type="ARBA" id="ARBA00043182"/>
    </source>
</evidence>
<keyword evidence="14" id="KW-0175">Coiled coil</keyword>
<evidence type="ECO:0000313" key="17">
    <source>
        <dbReference type="EMBL" id="RXM99959.1"/>
    </source>
</evidence>
<feature type="compositionally biased region" description="Basic and acidic residues" evidence="15">
    <location>
        <begin position="709"/>
        <end position="718"/>
    </location>
</feature>
<feature type="region of interest" description="Disordered" evidence="15">
    <location>
        <begin position="1153"/>
        <end position="1181"/>
    </location>
</feature>
<feature type="coiled-coil region" evidence="14">
    <location>
        <begin position="1932"/>
        <end position="2010"/>
    </location>
</feature>
<dbReference type="PANTHER" id="PTHR21534">
    <property type="entry name" value="KATANIN-INTERACTING PROTEIN"/>
    <property type="match status" value="1"/>
</dbReference>
<feature type="region of interest" description="Disordered" evidence="15">
    <location>
        <begin position="366"/>
        <end position="442"/>
    </location>
</feature>
<feature type="region of interest" description="Disordered" evidence="15">
    <location>
        <begin position="1"/>
        <end position="51"/>
    </location>
</feature>
<comment type="caution">
    <text evidence="17">The sequence shown here is derived from an EMBL/GenBank/DDBJ whole genome shotgun (WGS) entry which is preliminary data.</text>
</comment>
<dbReference type="PROSITE" id="PS51229">
    <property type="entry name" value="DCUN1"/>
    <property type="match status" value="1"/>
</dbReference>
<comment type="subcellular location">
    <subcellularLocation>
        <location evidence="2">Cell membrane</location>
    </subcellularLocation>
    <subcellularLocation>
        <location evidence="3">Cytoplasm</location>
        <location evidence="3">Perinuclear region</location>
    </subcellularLocation>
    <subcellularLocation>
        <location evidence="1">Nucleus</location>
    </subcellularLocation>
</comment>
<dbReference type="EMBL" id="SCEB01000267">
    <property type="protein sequence ID" value="RXM99959.1"/>
    <property type="molecule type" value="Genomic_DNA"/>
</dbReference>
<evidence type="ECO:0000256" key="4">
    <source>
        <dbReference type="ARBA" id="ARBA00005655"/>
    </source>
</evidence>
<reference evidence="17 18" key="1">
    <citation type="submission" date="2019-01" db="EMBL/GenBank/DDBJ databases">
        <title>Draft Genome and Complete Hox-Cluster Characterization of the Sterlet Sturgeon (Acipenser ruthenus).</title>
        <authorList>
            <person name="Wei Q."/>
        </authorList>
    </citation>
    <scope>NUCLEOTIDE SEQUENCE [LARGE SCALE GENOMIC DNA]</scope>
    <source>
        <strain evidence="17">WHYD16114868_AA</strain>
        <tissue evidence="17">Blood</tissue>
    </source>
</reference>
<feature type="compositionally biased region" description="Basic and acidic residues" evidence="15">
    <location>
        <begin position="416"/>
        <end position="429"/>
    </location>
</feature>
<dbReference type="GO" id="GO:0005685">
    <property type="term" value="C:U1 snRNP"/>
    <property type="evidence" value="ECO:0007669"/>
    <property type="project" value="InterPro"/>
</dbReference>
<evidence type="ECO:0000256" key="7">
    <source>
        <dbReference type="ARBA" id="ARBA00022707"/>
    </source>
</evidence>
<organism evidence="17 18">
    <name type="scientific">Acipenser ruthenus</name>
    <name type="common">Sterlet sturgeon</name>
    <dbReference type="NCBI Taxonomy" id="7906"/>
    <lineage>
        <taxon>Eukaryota</taxon>
        <taxon>Metazoa</taxon>
        <taxon>Chordata</taxon>
        <taxon>Craniata</taxon>
        <taxon>Vertebrata</taxon>
        <taxon>Euteleostomi</taxon>
        <taxon>Actinopterygii</taxon>
        <taxon>Chondrostei</taxon>
        <taxon>Acipenseriformes</taxon>
        <taxon>Acipenseridae</taxon>
        <taxon>Acipenser</taxon>
    </lineage>
</organism>
<dbReference type="InterPro" id="IPR026704">
    <property type="entry name" value="KATNIP"/>
</dbReference>
<dbReference type="Gene3D" id="1.10.238.10">
    <property type="entry name" value="EF-hand"/>
    <property type="match status" value="1"/>
</dbReference>
<dbReference type="PANTHER" id="PTHR21534:SF0">
    <property type="entry name" value="KATANIN-INTERACTING PROTEIN"/>
    <property type="match status" value="1"/>
</dbReference>
<dbReference type="Proteomes" id="UP000289886">
    <property type="component" value="Unassembled WGS sequence"/>
</dbReference>
<evidence type="ECO:0000256" key="15">
    <source>
        <dbReference type="SAM" id="MobiDB-lite"/>
    </source>
</evidence>
<comment type="similarity">
    <text evidence="4">Belongs to the Luc7 family.</text>
</comment>
<feature type="region of interest" description="Disordered" evidence="15">
    <location>
        <begin position="464"/>
        <end position="620"/>
    </location>
</feature>
<evidence type="ECO:0000256" key="10">
    <source>
        <dbReference type="ARBA" id="ARBA00023288"/>
    </source>
</evidence>
<evidence type="ECO:0000259" key="16">
    <source>
        <dbReference type="PROSITE" id="PS51229"/>
    </source>
</evidence>
<keyword evidence="8" id="KW-0472">Membrane</keyword>
<evidence type="ECO:0000256" key="11">
    <source>
        <dbReference type="ARBA" id="ARBA00039727"/>
    </source>
</evidence>
<keyword evidence="9" id="KW-0539">Nucleus</keyword>
<keyword evidence="18" id="KW-1185">Reference proteome</keyword>
<feature type="region of interest" description="Disordered" evidence="15">
    <location>
        <begin position="1224"/>
        <end position="1250"/>
    </location>
</feature>
<protein>
    <recommendedName>
        <fullName evidence="11">DCN1-like protein 3</fullName>
    </recommendedName>
    <alternativeName>
        <fullName evidence="12">DCUN1 domain-containing protein 3</fullName>
    </alternativeName>
    <alternativeName>
        <fullName evidence="13">Defective in cullin neddylation protein 1-like protein 3</fullName>
    </alternativeName>
</protein>
<keyword evidence="10" id="KW-0449">Lipoprotein</keyword>
<dbReference type="GO" id="GO:0048471">
    <property type="term" value="C:perinuclear region of cytoplasm"/>
    <property type="evidence" value="ECO:0007669"/>
    <property type="project" value="UniProtKB-SubCell"/>
</dbReference>
<feature type="compositionally biased region" description="Basic and acidic residues" evidence="15">
    <location>
        <begin position="506"/>
        <end position="525"/>
    </location>
</feature>
<dbReference type="Pfam" id="PF03194">
    <property type="entry name" value="LUC7"/>
    <property type="match status" value="1"/>
</dbReference>
<accession>A0A662YTR2</accession>
<feature type="region of interest" description="Disordered" evidence="15">
    <location>
        <begin position="1030"/>
        <end position="1055"/>
    </location>
</feature>
<feature type="compositionally biased region" description="Basic and acidic residues" evidence="15">
    <location>
        <begin position="1039"/>
        <end position="1055"/>
    </location>
</feature>
<evidence type="ECO:0000256" key="8">
    <source>
        <dbReference type="ARBA" id="ARBA00023136"/>
    </source>
</evidence>
<dbReference type="GO" id="GO:0006376">
    <property type="term" value="P:mRNA splice site recognition"/>
    <property type="evidence" value="ECO:0007669"/>
    <property type="project" value="InterPro"/>
</dbReference>
<dbReference type="GO" id="GO:0005886">
    <property type="term" value="C:plasma membrane"/>
    <property type="evidence" value="ECO:0007669"/>
    <property type="project" value="UniProtKB-SubCell"/>
</dbReference>
<evidence type="ECO:0000256" key="14">
    <source>
        <dbReference type="SAM" id="Coils"/>
    </source>
</evidence>
<feature type="compositionally biased region" description="Basic and acidic residues" evidence="15">
    <location>
        <begin position="2069"/>
        <end position="2094"/>
    </location>
</feature>
<evidence type="ECO:0000256" key="12">
    <source>
        <dbReference type="ARBA" id="ARBA00042254"/>
    </source>
</evidence>
<dbReference type="FunFam" id="1.10.238.200:FF:000003">
    <property type="entry name" value="DCN1-like protein 3"/>
    <property type="match status" value="1"/>
</dbReference>
<gene>
    <name evidence="17" type="ORF">EOD39_10524</name>
</gene>
<dbReference type="InterPro" id="IPR042460">
    <property type="entry name" value="DCN1-like_PONY"/>
</dbReference>
<dbReference type="GO" id="GO:0003729">
    <property type="term" value="F:mRNA binding"/>
    <property type="evidence" value="ECO:0007669"/>
    <property type="project" value="InterPro"/>
</dbReference>
<proteinExistence type="inferred from homology"/>
<evidence type="ECO:0000256" key="9">
    <source>
        <dbReference type="ARBA" id="ARBA00023242"/>
    </source>
</evidence>
<dbReference type="InterPro" id="IPR004882">
    <property type="entry name" value="Luc7-rel"/>
</dbReference>
<dbReference type="GO" id="GO:2000436">
    <property type="term" value="P:positive regulation of protein neddylation"/>
    <property type="evidence" value="ECO:0007669"/>
    <property type="project" value="UniProtKB-ARBA"/>
</dbReference>